<dbReference type="EMBL" id="AUZX01009059">
    <property type="protein sequence ID" value="EQD53195.1"/>
    <property type="molecule type" value="Genomic_DNA"/>
</dbReference>
<sequence>QGLFGEDLPTVIMDRGIATYDNIALNESYGLSYLVITRANAARHYLAELRQGKDTFLEIKNSSNESIYIKELGDDLGAEVD</sequence>
<proteinExistence type="predicted"/>
<evidence type="ECO:0000313" key="1">
    <source>
        <dbReference type="EMBL" id="EQD53195.1"/>
    </source>
</evidence>
<reference evidence="1" key="1">
    <citation type="submission" date="2013-08" db="EMBL/GenBank/DDBJ databases">
        <authorList>
            <person name="Mendez C."/>
            <person name="Richter M."/>
            <person name="Ferrer M."/>
            <person name="Sanchez J."/>
        </authorList>
    </citation>
    <scope>NUCLEOTIDE SEQUENCE</scope>
</reference>
<comment type="caution">
    <text evidence="1">The sequence shown here is derived from an EMBL/GenBank/DDBJ whole genome shotgun (WGS) entry which is preliminary data.</text>
</comment>
<protein>
    <submittedName>
        <fullName evidence="1">Uncharacterized protein</fullName>
    </submittedName>
</protein>
<accession>T1BGC7</accession>
<feature type="non-terminal residue" evidence="1">
    <location>
        <position position="81"/>
    </location>
</feature>
<gene>
    <name evidence="1" type="ORF">B1A_12469</name>
</gene>
<name>T1BGC7_9ZZZZ</name>
<feature type="non-terminal residue" evidence="1">
    <location>
        <position position="1"/>
    </location>
</feature>
<reference evidence="1" key="2">
    <citation type="journal article" date="2014" name="ISME J.">
        <title>Microbial stratification in low pH oxic and suboxic macroscopic growths along an acid mine drainage.</title>
        <authorList>
            <person name="Mendez-Garcia C."/>
            <person name="Mesa V."/>
            <person name="Sprenger R.R."/>
            <person name="Richter M."/>
            <person name="Diez M.S."/>
            <person name="Solano J."/>
            <person name="Bargiela R."/>
            <person name="Golyshina O.V."/>
            <person name="Manteca A."/>
            <person name="Ramos J.L."/>
            <person name="Gallego J.R."/>
            <person name="Llorente I."/>
            <person name="Martins Dos Santos V.A."/>
            <person name="Jensen O.N."/>
            <person name="Pelaez A.I."/>
            <person name="Sanchez J."/>
            <person name="Ferrer M."/>
        </authorList>
    </citation>
    <scope>NUCLEOTIDE SEQUENCE</scope>
</reference>
<dbReference type="AlphaFoldDB" id="T1BGC7"/>
<organism evidence="1">
    <name type="scientific">mine drainage metagenome</name>
    <dbReference type="NCBI Taxonomy" id="410659"/>
    <lineage>
        <taxon>unclassified sequences</taxon>
        <taxon>metagenomes</taxon>
        <taxon>ecological metagenomes</taxon>
    </lineage>
</organism>